<comment type="caution">
    <text evidence="5">The sequence shown here is derived from an EMBL/GenBank/DDBJ whole genome shotgun (WGS) entry which is preliminary data.</text>
</comment>
<evidence type="ECO:0000313" key="6">
    <source>
        <dbReference type="Proteomes" id="UP000298424"/>
    </source>
</evidence>
<dbReference type="GO" id="GO:0016818">
    <property type="term" value="F:hydrolase activity, acting on acid anhydrides, in phosphorus-containing anhydrides"/>
    <property type="evidence" value="ECO:0007669"/>
    <property type="project" value="InterPro"/>
</dbReference>
<keyword evidence="1" id="KW-0479">Metal-binding</keyword>
<dbReference type="EMBL" id="SOGT01000016">
    <property type="protein sequence ID" value="TFD23544.1"/>
    <property type="molecule type" value="Genomic_DNA"/>
</dbReference>
<feature type="region of interest" description="Disordered" evidence="3">
    <location>
        <begin position="26"/>
        <end position="55"/>
    </location>
</feature>
<evidence type="ECO:0000256" key="3">
    <source>
        <dbReference type="SAM" id="MobiDB-lite"/>
    </source>
</evidence>
<dbReference type="AlphaFoldDB" id="A0A4R8ZCZ8"/>
<keyword evidence="6" id="KW-1185">Reference proteome</keyword>
<protein>
    <recommendedName>
        <fullName evidence="4">HIRAN domain-containing protein</fullName>
    </recommendedName>
</protein>
<organism evidence="5 6">
    <name type="scientific">Cryobacterium lyxosi</name>
    <dbReference type="NCBI Taxonomy" id="1259228"/>
    <lineage>
        <taxon>Bacteria</taxon>
        <taxon>Bacillati</taxon>
        <taxon>Actinomycetota</taxon>
        <taxon>Actinomycetes</taxon>
        <taxon>Micrococcales</taxon>
        <taxon>Microbacteriaceae</taxon>
        <taxon>Cryobacterium</taxon>
    </lineage>
</organism>
<dbReference type="GO" id="GO:0008270">
    <property type="term" value="F:zinc ion binding"/>
    <property type="evidence" value="ECO:0007669"/>
    <property type="project" value="InterPro"/>
</dbReference>
<name>A0A4R8ZCZ8_9MICO</name>
<gene>
    <name evidence="5" type="ORF">E3T27_15345</name>
</gene>
<accession>A0A4R8ZCZ8</accession>
<evidence type="ECO:0000256" key="1">
    <source>
        <dbReference type="ARBA" id="ARBA00022723"/>
    </source>
</evidence>
<evidence type="ECO:0000256" key="2">
    <source>
        <dbReference type="ARBA" id="ARBA00022801"/>
    </source>
</evidence>
<dbReference type="Gene3D" id="3.30.70.2330">
    <property type="match status" value="1"/>
</dbReference>
<reference evidence="5 6" key="1">
    <citation type="submission" date="2019-03" db="EMBL/GenBank/DDBJ databases">
        <title>Genomics of glacier-inhabiting Cryobacterium strains.</title>
        <authorList>
            <person name="Liu Q."/>
            <person name="Xin Y.-H."/>
        </authorList>
    </citation>
    <scope>NUCLEOTIDE SEQUENCE [LARGE SCALE GENOMIC DNA]</scope>
    <source>
        <strain evidence="5 6">TMT1-1</strain>
    </source>
</reference>
<keyword evidence="2" id="KW-0378">Hydrolase</keyword>
<dbReference type="Proteomes" id="UP000298424">
    <property type="component" value="Unassembled WGS sequence"/>
</dbReference>
<feature type="compositionally biased region" description="Pro residues" evidence="3">
    <location>
        <begin position="29"/>
        <end position="38"/>
    </location>
</feature>
<dbReference type="GO" id="GO:0003676">
    <property type="term" value="F:nucleic acid binding"/>
    <property type="evidence" value="ECO:0007669"/>
    <property type="project" value="InterPro"/>
</dbReference>
<evidence type="ECO:0000259" key="4">
    <source>
        <dbReference type="SMART" id="SM00910"/>
    </source>
</evidence>
<dbReference type="SMART" id="SM00910">
    <property type="entry name" value="HIRAN"/>
    <property type="match status" value="1"/>
</dbReference>
<feature type="domain" description="HIRAN" evidence="4">
    <location>
        <begin position="132"/>
        <end position="233"/>
    </location>
</feature>
<evidence type="ECO:0000313" key="5">
    <source>
        <dbReference type="EMBL" id="TFD23544.1"/>
    </source>
</evidence>
<dbReference type="Pfam" id="PF08797">
    <property type="entry name" value="HIRAN"/>
    <property type="match status" value="1"/>
</dbReference>
<dbReference type="OrthoDB" id="260852at2"/>
<proteinExistence type="predicted"/>
<sequence length="244" mass="26643">MEVFFVLLVVFLVVFLYFLFTGTPKGTKPRPPTQPSAPPKRSAPSNGGGAGYVRKNLAHLPPQRSARATPEKASIDPSIYLHSDKWDELLVPDDQGMPNLYLQRHSDELWLTEATTGLLVNVGNRRLRRMGIWTVKVRGVNYHEAAVRRGAFQPGAPVRLLREPGNEYDKNAVAVYAAEADEQCGYFNKAMAAGMAKVIDSGAPLHAISLAGGSPGALTEHGLNIKVLAASPEIVAHLFRRRPI</sequence>
<dbReference type="InterPro" id="IPR014905">
    <property type="entry name" value="HIRAN"/>
</dbReference>